<name>A0A852RV50_9ACTN</name>
<dbReference type="RefSeq" id="WP_179729172.1">
    <property type="nucleotide sequence ID" value="NZ_BAABEF010000001.1"/>
</dbReference>
<dbReference type="AlphaFoldDB" id="A0A852RV50"/>
<keyword evidence="2" id="KW-1185">Reference proteome</keyword>
<evidence type="ECO:0000313" key="2">
    <source>
        <dbReference type="Proteomes" id="UP000582231"/>
    </source>
</evidence>
<proteinExistence type="predicted"/>
<dbReference type="Proteomes" id="UP000582231">
    <property type="component" value="Unassembled WGS sequence"/>
</dbReference>
<accession>A0A852RV50</accession>
<dbReference type="EMBL" id="JACCBF010000001">
    <property type="protein sequence ID" value="NYD33076.1"/>
    <property type="molecule type" value="Genomic_DNA"/>
</dbReference>
<sequence>MSTQAAAVPCTFDQARSIVEQLESAVVDVEGLTAPGPDTATATRFAEPPD</sequence>
<reference evidence="1 2" key="1">
    <citation type="submission" date="2020-07" db="EMBL/GenBank/DDBJ databases">
        <title>Sequencing the genomes of 1000 actinobacteria strains.</title>
        <authorList>
            <person name="Klenk H.-P."/>
        </authorList>
    </citation>
    <scope>NUCLEOTIDE SEQUENCE [LARGE SCALE GENOMIC DNA]</scope>
    <source>
        <strain evidence="1 2">DSM 19082</strain>
    </source>
</reference>
<evidence type="ECO:0000313" key="1">
    <source>
        <dbReference type="EMBL" id="NYD33076.1"/>
    </source>
</evidence>
<organism evidence="1 2">
    <name type="scientific">Nocardioides kongjuensis</name>
    <dbReference type="NCBI Taxonomy" id="349522"/>
    <lineage>
        <taxon>Bacteria</taxon>
        <taxon>Bacillati</taxon>
        <taxon>Actinomycetota</taxon>
        <taxon>Actinomycetes</taxon>
        <taxon>Propionibacteriales</taxon>
        <taxon>Nocardioidaceae</taxon>
        <taxon>Nocardioides</taxon>
    </lineage>
</organism>
<comment type="caution">
    <text evidence="1">The sequence shown here is derived from an EMBL/GenBank/DDBJ whole genome shotgun (WGS) entry which is preliminary data.</text>
</comment>
<gene>
    <name evidence="1" type="ORF">BJ958_004622</name>
</gene>
<protein>
    <submittedName>
        <fullName evidence="1">Uncharacterized protein</fullName>
    </submittedName>
</protein>